<dbReference type="AlphaFoldDB" id="A0A1E1WEW9"/>
<reference evidence="2" key="1">
    <citation type="submission" date="2015-09" db="EMBL/GenBank/DDBJ databases">
        <title>De novo assembly of Pectinophora gossypiella (Pink Bollworm) gut transcriptome.</title>
        <authorList>
            <person name="Tassone E.E."/>
        </authorList>
    </citation>
    <scope>NUCLEOTIDE SEQUENCE</scope>
</reference>
<evidence type="ECO:0000313" key="2">
    <source>
        <dbReference type="EMBL" id="JAT85533.1"/>
    </source>
</evidence>
<dbReference type="OrthoDB" id="6346437at2759"/>
<dbReference type="InterPro" id="IPR044822">
    <property type="entry name" value="Myb_DNA-bind_4"/>
</dbReference>
<sequence length="233" mass="27485">MTATELEYIDADAEYIQLDRTETLETEMQDDNDDNWDSKNITTMLNLYLQNLDKFRNPKVRKKNLWIDIGAAVGKTPDSCDKKFRNLKQTYLRLLKKKNTDGCSHIKWPYFNIYDQIYCVDGEYQPEIQQKILEVSNEGVVAKALLSIRSGTTYATELSENGHSSNPTDEERKKVTKKRYAELKRVTLEMRDRQRMVEEKLDRLINIVEESNSIQRERNALFEQFLEKLNQNR</sequence>
<name>A0A1E1WEW9_PECGO</name>
<protein>
    <recommendedName>
        <fullName evidence="1">Myb/SANT-like DNA-binding domain-containing protein</fullName>
    </recommendedName>
</protein>
<evidence type="ECO:0000259" key="1">
    <source>
        <dbReference type="Pfam" id="PF13837"/>
    </source>
</evidence>
<gene>
    <name evidence="2" type="ORF">g.5277</name>
</gene>
<dbReference type="Pfam" id="PF13837">
    <property type="entry name" value="Myb_DNA-bind_4"/>
    <property type="match status" value="1"/>
</dbReference>
<dbReference type="EMBL" id="GDQN01005521">
    <property type="protein sequence ID" value="JAT85533.1"/>
    <property type="molecule type" value="Transcribed_RNA"/>
</dbReference>
<feature type="domain" description="Myb/SANT-like DNA-binding" evidence="1">
    <location>
        <begin position="34"/>
        <end position="116"/>
    </location>
</feature>
<organism evidence="2">
    <name type="scientific">Pectinophora gossypiella</name>
    <name type="common">Cotton pink bollworm</name>
    <name type="synonym">Depressaria gossypiella</name>
    <dbReference type="NCBI Taxonomy" id="13191"/>
    <lineage>
        <taxon>Eukaryota</taxon>
        <taxon>Metazoa</taxon>
        <taxon>Ecdysozoa</taxon>
        <taxon>Arthropoda</taxon>
        <taxon>Hexapoda</taxon>
        <taxon>Insecta</taxon>
        <taxon>Pterygota</taxon>
        <taxon>Neoptera</taxon>
        <taxon>Endopterygota</taxon>
        <taxon>Lepidoptera</taxon>
        <taxon>Glossata</taxon>
        <taxon>Ditrysia</taxon>
        <taxon>Gelechioidea</taxon>
        <taxon>Gelechiidae</taxon>
        <taxon>Apatetrinae</taxon>
        <taxon>Pectinophora</taxon>
    </lineage>
</organism>
<accession>A0A1E1WEW9</accession>
<proteinExistence type="predicted"/>